<accession>A0A158DST6</accession>
<evidence type="ECO:0000256" key="2">
    <source>
        <dbReference type="SAM" id="Phobius"/>
    </source>
</evidence>
<comment type="caution">
    <text evidence="3">The sequence shown here is derived from an EMBL/GenBank/DDBJ whole genome shotgun (WGS) entry which is preliminary data.</text>
</comment>
<evidence type="ECO:0000313" key="3">
    <source>
        <dbReference type="EMBL" id="SAK97719.1"/>
    </source>
</evidence>
<feature type="transmembrane region" description="Helical" evidence="2">
    <location>
        <begin position="109"/>
        <end position="127"/>
    </location>
</feature>
<keyword evidence="2" id="KW-0812">Transmembrane</keyword>
<sequence length="574" mass="63853">MTVAAQVVRHCLDLSWLQPCDYAPGGPSTVYLTLGDALAAIALILAFTQLSSPTMRLRFALRRSRVRYVVALVTLSFVFTVFAVFAALLQRSLAALHLPLIAWPVWWELLAAICFAACVVLLALAYFRPLSYSRGTAKDFNAVVSMWVARGDRDLLRGLAVELESCFGAVVAAKKNPYAAETFRILSDRALLAELIDYGGFAIREFASKLPLVDKYAGGKRERAKVYHLITGNLSRSEVRELAEARWNFSVELIEALSAKITDFEVLEDAYPRVEFKPPHINALVQALFSSAAVWSRLPENWRENLSPLAESDIEKALRAAAVITAMDQMVKDDDHDWLTSDSCPQIKNTIWALATTFQCCFDDALAQSRSRWQSREDLRSFTRSIEPCWAMTRVALNILGSYGYPVSMQYVIDKVPREIVASLIHGIVPYQSDTDALILLIRALQPLSESAALGLDRPDKFETVAGPGLEWHSGRRVIFLWGLLRDSLWPLMQAGSGFVIREMIREGASALTEHPKAAEIPFLECGMTVRYHEPSGILFLSQGYRGRETAELKVNPPHPVDSCNSPPSDGQQA</sequence>
<feature type="transmembrane region" description="Helical" evidence="2">
    <location>
        <begin position="29"/>
        <end position="47"/>
    </location>
</feature>
<feature type="transmembrane region" description="Helical" evidence="2">
    <location>
        <begin position="68"/>
        <end position="89"/>
    </location>
</feature>
<evidence type="ECO:0000313" key="4">
    <source>
        <dbReference type="Proteomes" id="UP000054851"/>
    </source>
</evidence>
<protein>
    <submittedName>
        <fullName evidence="3">Uncharacterized protein</fullName>
    </submittedName>
</protein>
<evidence type="ECO:0000256" key="1">
    <source>
        <dbReference type="SAM" id="MobiDB-lite"/>
    </source>
</evidence>
<gene>
    <name evidence="3" type="ORF">AWB79_07507</name>
</gene>
<keyword evidence="2" id="KW-0472">Membrane</keyword>
<dbReference type="Proteomes" id="UP000054851">
    <property type="component" value="Unassembled WGS sequence"/>
</dbReference>
<keyword evidence="2" id="KW-1133">Transmembrane helix</keyword>
<proteinExistence type="predicted"/>
<feature type="region of interest" description="Disordered" evidence="1">
    <location>
        <begin position="554"/>
        <end position="574"/>
    </location>
</feature>
<dbReference type="AlphaFoldDB" id="A0A158DST6"/>
<keyword evidence="4" id="KW-1185">Reference proteome</keyword>
<name>A0A158DST6_9BURK</name>
<dbReference type="RefSeq" id="WP_061172500.1">
    <property type="nucleotide sequence ID" value="NZ_FCOA02000060.1"/>
</dbReference>
<dbReference type="EMBL" id="FCOA02000060">
    <property type="protein sequence ID" value="SAK97719.1"/>
    <property type="molecule type" value="Genomic_DNA"/>
</dbReference>
<reference evidence="3" key="1">
    <citation type="submission" date="2016-01" db="EMBL/GenBank/DDBJ databases">
        <authorList>
            <person name="Peeters C."/>
        </authorList>
    </citation>
    <scope>NUCLEOTIDE SEQUENCE</scope>
    <source>
        <strain evidence="3">LMG 29322</strain>
    </source>
</reference>
<organism evidence="3 4">
    <name type="scientific">Caballeronia hypogeia</name>
    <dbReference type="NCBI Taxonomy" id="1777140"/>
    <lineage>
        <taxon>Bacteria</taxon>
        <taxon>Pseudomonadati</taxon>
        <taxon>Pseudomonadota</taxon>
        <taxon>Betaproteobacteria</taxon>
        <taxon>Burkholderiales</taxon>
        <taxon>Burkholderiaceae</taxon>
        <taxon>Caballeronia</taxon>
    </lineage>
</organism>
<feature type="compositionally biased region" description="Polar residues" evidence="1">
    <location>
        <begin position="563"/>
        <end position="574"/>
    </location>
</feature>